<proteinExistence type="predicted"/>
<accession>A0A369VV70</accession>
<dbReference type="OrthoDB" id="528805at2"/>
<dbReference type="RefSeq" id="WP_114687537.1">
    <property type="nucleotide sequence ID" value="NZ_QQNB01000002.1"/>
</dbReference>
<sequence>MEMADSRATLLALAEEHGETLAALSRLIGRNEAYLQQFVRRGTPRRLADADITRLSRYFGVSEAELSGAAVVPPLPVVPARRLDVAAAAGSGSWVEEERQLGEVQFDRGMLGQLGVATRRLALVTARGESMLPAIRDGDQVLVDEGDTGVPAAGAVFVLRLDGVVMVKRVQRLGDRLLLSSDNPDYPAIPARRVEEVTVLGRAVAITRRL</sequence>
<dbReference type="PANTHER" id="PTHR40661:SF3">
    <property type="entry name" value="FELS-1 PROPHAGE TRANSCRIPTIONAL REGULATOR"/>
    <property type="match status" value="1"/>
</dbReference>
<dbReference type="EMBL" id="QQNB01000002">
    <property type="protein sequence ID" value="RDE05467.1"/>
    <property type="molecule type" value="Genomic_DNA"/>
</dbReference>
<keyword evidence="2" id="KW-0238">DNA-binding</keyword>
<dbReference type="Proteomes" id="UP000253918">
    <property type="component" value="Unassembled WGS sequence"/>
</dbReference>
<dbReference type="InterPro" id="IPR036286">
    <property type="entry name" value="LexA/Signal_pep-like_sf"/>
</dbReference>
<dbReference type="InterPro" id="IPR039418">
    <property type="entry name" value="LexA-like"/>
</dbReference>
<comment type="caution">
    <text evidence="5">The sequence shown here is derived from an EMBL/GenBank/DDBJ whole genome shotgun (WGS) entry which is preliminary data.</text>
</comment>
<dbReference type="InterPro" id="IPR015927">
    <property type="entry name" value="Peptidase_S24_S26A/B/C"/>
</dbReference>
<dbReference type="SUPFAM" id="SSF51306">
    <property type="entry name" value="LexA/Signal peptidase"/>
    <property type="match status" value="1"/>
</dbReference>
<reference evidence="5 6" key="1">
    <citation type="submission" date="2018-07" db="EMBL/GenBank/DDBJ databases">
        <title>a novel species of Sphingomonas isolated from the rhizosphere soil of Araceae plant.</title>
        <authorList>
            <person name="Zhiyong W."/>
            <person name="Qinglan Z."/>
            <person name="Zhiwei F."/>
            <person name="Ding X."/>
            <person name="Gejiao W."/>
            <person name="Shixue Z."/>
        </authorList>
    </citation>
    <scope>NUCLEOTIDE SEQUENCE [LARGE SCALE GENOMIC DNA]</scope>
    <source>
        <strain evidence="5 6">WZY 27</strain>
    </source>
</reference>
<protein>
    <submittedName>
        <fullName evidence="5">S24 family peptidase</fullName>
    </submittedName>
</protein>
<keyword evidence="3" id="KW-0804">Transcription</keyword>
<evidence type="ECO:0000256" key="2">
    <source>
        <dbReference type="ARBA" id="ARBA00023125"/>
    </source>
</evidence>
<dbReference type="PANTHER" id="PTHR40661">
    <property type="match status" value="1"/>
</dbReference>
<name>A0A369VV70_9SPHN</name>
<dbReference type="GO" id="GO:0003677">
    <property type="term" value="F:DNA binding"/>
    <property type="evidence" value="ECO:0007669"/>
    <property type="project" value="UniProtKB-KW"/>
</dbReference>
<dbReference type="AlphaFoldDB" id="A0A369VV70"/>
<evidence type="ECO:0000313" key="5">
    <source>
        <dbReference type="EMBL" id="RDE05467.1"/>
    </source>
</evidence>
<feature type="domain" description="Peptidase S24/S26A/S26B/S26C" evidence="4">
    <location>
        <begin position="87"/>
        <end position="204"/>
    </location>
</feature>
<evidence type="ECO:0000313" key="6">
    <source>
        <dbReference type="Proteomes" id="UP000253918"/>
    </source>
</evidence>
<dbReference type="Gene3D" id="2.10.109.10">
    <property type="entry name" value="Umud Fragment, subunit A"/>
    <property type="match status" value="1"/>
</dbReference>
<evidence type="ECO:0000256" key="3">
    <source>
        <dbReference type="ARBA" id="ARBA00023163"/>
    </source>
</evidence>
<gene>
    <name evidence="5" type="ORF">DVW87_09490</name>
</gene>
<dbReference type="Pfam" id="PF00717">
    <property type="entry name" value="Peptidase_S24"/>
    <property type="match status" value="1"/>
</dbReference>
<organism evidence="5 6">
    <name type="scientific">Sphingomonas aracearum</name>
    <dbReference type="NCBI Taxonomy" id="2283317"/>
    <lineage>
        <taxon>Bacteria</taxon>
        <taxon>Pseudomonadati</taxon>
        <taxon>Pseudomonadota</taxon>
        <taxon>Alphaproteobacteria</taxon>
        <taxon>Sphingomonadales</taxon>
        <taxon>Sphingomonadaceae</taxon>
        <taxon>Sphingomonas</taxon>
    </lineage>
</organism>
<keyword evidence="1" id="KW-0805">Transcription regulation</keyword>
<evidence type="ECO:0000256" key="1">
    <source>
        <dbReference type="ARBA" id="ARBA00023015"/>
    </source>
</evidence>
<dbReference type="CDD" id="cd06529">
    <property type="entry name" value="S24_LexA-like"/>
    <property type="match status" value="1"/>
</dbReference>
<keyword evidence="6" id="KW-1185">Reference proteome</keyword>
<evidence type="ECO:0000259" key="4">
    <source>
        <dbReference type="Pfam" id="PF00717"/>
    </source>
</evidence>